<sequence>MADTMAKMERIIDEKKNREEEEEEDEDDDDLQVVSIVRAQRSRPPPPRNDNASAPPPSLAKAINSISITKQDILRAFKLEDPSKGPQRLVALGQQPWISGKRRKAAMKALAESDTRDHRPENTPAGLINLGATCYVNSCLQLLFHTLPLRRAVFAWPQPQYATAGELSMAQLVLKQLQEVFAKMQNTNRSYVSPKQLIDTLGLPHHEHQDMTEFQNLLWGLLQPELSSHEHLPGVYEFLQDFGAEGTTSRTTMCLKCKRRSKLDDTFCEIPVHLQEEGQDDEVETVAVESGDDDDDDDEDDAAASGGDDGPATGGVESGRGKRGGRRSSRGRGRGRGRGGGRGGRGKKAADKKSSGRKKVTKDEDDTDSSDDDQLAKRAKHTSARGRQHTRGGRGGGDDDGDHSDSDSDSDWALETARDRKGSRKRKKKTTTKKSTAAAAAARGKRADATTTAKKKPNAAKRSGAGTPQPTAKKTKQGAITIDSAIKKYLLMERLTGDNKYKCDDCGPQEGEITHALENVPDRLNFQVMRFLVNWNTGQRRKLTQVVEFPEVLDMRPYLASPTNDDVFELRACVLHRGVSVHSGHYIMQARAPGNGDDWFTFDDDDVQPVSVIDGQLALGLDTTSAVFQPSKAPKADTTGNFASRSVYYLSYMRKSLADRVRKMALPSLPPVLDAIVVADNADLAKETADKTRQYEADKRYIVNACTAVEEFAKLTTAAGSDEEEEEQNGDDNDGRPDGSGAAASDEGTRSTSTSTVNSSNSSSEGKKGEVDTATSDNTAAVSARAMRTVVRRRIRDDDEDNSGGDNDDDGDDDDDDDDDGEEHDGHGGGGGGNSGQSHTRRQLVQDDDDEEEEDDDDDGSNSMSACKDAEKENEGEQEEEEEEEEGRLEWVPKAFVMKLFKQTLQPPSNVVEEVPEKKKPVALDLTPFLCEHHLIPPTSVDKLKLVPARGVDVVAQAFPNLIVRRLQTDCHLDACCQFCLQRQLAEETRKTNHRPATLKLRRFNQQTTALRPRDDDVLVTAKELSDFASRRNPPKLDAVFNKNARCQHGKLAFELDAFRRIPRTLWDAITSCYQSAQEVAVTEDVCEKCVRDLQDHKQRQLESSEAAKMEAKGPLNVLRGRTPRKPLETLIVGKGDEAPAEKLFILPNKFLQQWRKWVQSPRSKPRPTNVDFSGICCAGHKRLLYDITSDLSGSGLEPVTATGRPVDPPDSFIFVTEDVWNAVTSIYDPEHTIECTFSPPDNSFHASLPTCTECRRARINTEVALSFDTTRHSDIGTAVASCMSPRLHGQLLIERNDAYDASASATGSSEDAGKPADDTDDSTAPRKRSTRSTRNPRGLPSVRTSSDMTLMQLMTTILEKVGIIPSDQHLYLDGRELVGRSNTLGELRVPQKATLILKADTAPPKAEPRAPEKGFSGTALVGHSIVGSSKTPENVIVISAEESRSPDKAAATQEGDDGEGTREDHGSSREESDDDSHIGGSVFQALQQPPDGVALQPARTGVVWRGPSVAGGEAPLNGTGTDDGARRKKKTLGVRRTQPETATTRVHTQFRPVV</sequence>
<dbReference type="InterPro" id="IPR044743">
    <property type="entry name" value="Ubl_USP48"/>
</dbReference>
<dbReference type="InterPro" id="IPR001394">
    <property type="entry name" value="Peptidase_C19_UCH"/>
</dbReference>
<feature type="compositionally biased region" description="Acidic residues" evidence="10">
    <location>
        <begin position="798"/>
        <end position="823"/>
    </location>
</feature>
<keyword evidence="7" id="KW-0378">Hydrolase</keyword>
<feature type="region of interest" description="Disordered" evidence="10">
    <location>
        <begin position="1506"/>
        <end position="1555"/>
    </location>
</feature>
<evidence type="ECO:0000256" key="6">
    <source>
        <dbReference type="ARBA" id="ARBA00022786"/>
    </source>
</evidence>
<keyword evidence="6" id="KW-0833">Ubl conjugation pathway</keyword>
<evidence type="ECO:0000256" key="7">
    <source>
        <dbReference type="ARBA" id="ARBA00022801"/>
    </source>
</evidence>
<dbReference type="GO" id="GO:0005634">
    <property type="term" value="C:nucleus"/>
    <property type="evidence" value="ECO:0007669"/>
    <property type="project" value="UniProtKB-SubCell"/>
</dbReference>
<proteinExistence type="inferred from homology"/>
<evidence type="ECO:0000256" key="5">
    <source>
        <dbReference type="ARBA" id="ARBA00022670"/>
    </source>
</evidence>
<accession>F2TXQ3</accession>
<dbReference type="InterPro" id="IPR038765">
    <property type="entry name" value="Papain-like_cys_pep_sf"/>
</dbReference>
<dbReference type="Proteomes" id="UP000007799">
    <property type="component" value="Unassembled WGS sequence"/>
</dbReference>
<organism evidence="13">
    <name type="scientific">Salpingoeca rosetta (strain ATCC 50818 / BSB-021)</name>
    <dbReference type="NCBI Taxonomy" id="946362"/>
    <lineage>
        <taxon>Eukaryota</taxon>
        <taxon>Choanoflagellata</taxon>
        <taxon>Craspedida</taxon>
        <taxon>Salpingoecidae</taxon>
        <taxon>Salpingoeca</taxon>
    </lineage>
</organism>
<evidence type="ECO:0000256" key="10">
    <source>
        <dbReference type="SAM" id="MobiDB-lite"/>
    </source>
</evidence>
<evidence type="ECO:0000259" key="11">
    <source>
        <dbReference type="PROSITE" id="PS50235"/>
    </source>
</evidence>
<evidence type="ECO:0000256" key="3">
    <source>
        <dbReference type="ARBA" id="ARBA00009085"/>
    </source>
</evidence>
<dbReference type="CDD" id="cd01795">
    <property type="entry name" value="Ubl_USP48"/>
    <property type="match status" value="1"/>
</dbReference>
<dbReference type="PROSITE" id="PS50235">
    <property type="entry name" value="USP_3"/>
    <property type="match status" value="1"/>
</dbReference>
<reference evidence="12" key="1">
    <citation type="submission" date="2009-08" db="EMBL/GenBank/DDBJ databases">
        <title>Annotation of Salpingoeca rosetta.</title>
        <authorList>
            <consortium name="The Broad Institute Genome Sequencing Platform"/>
            <person name="Russ C."/>
            <person name="Cuomo C."/>
            <person name="Burger G."/>
            <person name="Gray M.W."/>
            <person name="Holland P.W.H."/>
            <person name="King N."/>
            <person name="Lang F.B.F."/>
            <person name="Roger A.J."/>
            <person name="Ruiz-Trillo I."/>
            <person name="Young S.K."/>
            <person name="Zeng Q."/>
            <person name="Gargeya S."/>
            <person name="Alvarado L."/>
            <person name="Berlin A."/>
            <person name="Chapman S.B."/>
            <person name="Chen Z."/>
            <person name="Freedman E."/>
            <person name="Gellesch M."/>
            <person name="Goldberg J."/>
            <person name="Griggs A."/>
            <person name="Gujja S."/>
            <person name="Heilman E."/>
            <person name="Heiman D."/>
            <person name="Howarth C."/>
            <person name="Mehta T."/>
            <person name="Neiman D."/>
            <person name="Pearson M."/>
            <person name="Roberts A."/>
            <person name="Saif S."/>
            <person name="Shea T."/>
            <person name="Shenoy N."/>
            <person name="Sisk P."/>
            <person name="Stolte C."/>
            <person name="Sykes S."/>
            <person name="White J."/>
            <person name="Yandava C."/>
            <person name="Haas B."/>
            <person name="Nusbaum C."/>
            <person name="Birren B."/>
        </authorList>
    </citation>
    <scope>NUCLEOTIDE SEQUENCE [LARGE SCALE GENOMIC DNA]</scope>
    <source>
        <strain evidence="12">ATCC 50818</strain>
    </source>
</reference>
<dbReference type="SUPFAM" id="SSF54001">
    <property type="entry name" value="Cysteine proteinases"/>
    <property type="match status" value="1"/>
</dbReference>
<evidence type="ECO:0000256" key="9">
    <source>
        <dbReference type="ARBA" id="ARBA00023242"/>
    </source>
</evidence>
<comment type="catalytic activity">
    <reaction evidence="1">
        <text>Thiol-dependent hydrolysis of ester, thioester, amide, peptide and isopeptide bonds formed by the C-terminal Gly of ubiquitin (a 76-residue protein attached to proteins as an intracellular targeting signal).</text>
        <dbReference type="EC" id="3.4.19.12"/>
    </reaction>
</comment>
<feature type="compositionally biased region" description="Low complexity" evidence="10">
    <location>
        <begin position="433"/>
        <end position="442"/>
    </location>
</feature>
<dbReference type="GeneID" id="16078932"/>
<dbReference type="STRING" id="946362.F2TXQ3"/>
<dbReference type="InterPro" id="IPR029071">
    <property type="entry name" value="Ubiquitin-like_domsf"/>
</dbReference>
<feature type="compositionally biased region" description="Basic and acidic residues" evidence="10">
    <location>
        <begin position="1"/>
        <end position="19"/>
    </location>
</feature>
<dbReference type="SUPFAM" id="SSF54236">
    <property type="entry name" value="Ubiquitin-like"/>
    <property type="match status" value="1"/>
</dbReference>
<feature type="region of interest" description="Disordered" evidence="10">
    <location>
        <begin position="717"/>
        <end position="890"/>
    </location>
</feature>
<evidence type="ECO:0000256" key="8">
    <source>
        <dbReference type="ARBA" id="ARBA00022807"/>
    </source>
</evidence>
<keyword evidence="13" id="KW-1185">Reference proteome</keyword>
<feature type="region of interest" description="Disordered" evidence="10">
    <location>
        <begin position="1303"/>
        <end position="1347"/>
    </location>
</feature>
<dbReference type="RefSeq" id="XP_004998337.1">
    <property type="nucleotide sequence ID" value="XM_004998280.1"/>
</dbReference>
<feature type="domain" description="USP" evidence="11">
    <location>
        <begin position="125"/>
        <end position="655"/>
    </location>
</feature>
<feature type="region of interest" description="Disordered" evidence="10">
    <location>
        <begin position="1"/>
        <end position="59"/>
    </location>
</feature>
<feature type="compositionally biased region" description="Basic and acidic residues" evidence="10">
    <location>
        <begin position="1460"/>
        <end position="1471"/>
    </location>
</feature>
<evidence type="ECO:0000313" key="13">
    <source>
        <dbReference type="Proteomes" id="UP000007799"/>
    </source>
</evidence>
<dbReference type="eggNOG" id="KOG1863">
    <property type="taxonomic scope" value="Eukaryota"/>
</dbReference>
<dbReference type="KEGG" id="sre:PTSG_00869"/>
<feature type="compositionally biased region" description="Acidic residues" evidence="10">
    <location>
        <begin position="277"/>
        <end position="302"/>
    </location>
</feature>
<evidence type="ECO:0000313" key="12">
    <source>
        <dbReference type="EMBL" id="EGD76162.1"/>
    </source>
</evidence>
<dbReference type="GO" id="GO:0004843">
    <property type="term" value="F:cysteine-type deubiquitinase activity"/>
    <property type="evidence" value="ECO:0007669"/>
    <property type="project" value="UniProtKB-EC"/>
</dbReference>
<dbReference type="FunCoup" id="F2TXQ3">
    <property type="interactions" value="1915"/>
</dbReference>
<feature type="compositionally biased region" description="Acidic residues" evidence="10">
    <location>
        <begin position="846"/>
        <end position="860"/>
    </location>
</feature>
<dbReference type="InterPro" id="IPR018200">
    <property type="entry name" value="USP_CS"/>
</dbReference>
<comment type="similarity">
    <text evidence="3">Belongs to the peptidase C19 family.</text>
</comment>
<dbReference type="PROSITE" id="PS00972">
    <property type="entry name" value="USP_1"/>
    <property type="match status" value="1"/>
</dbReference>
<dbReference type="Gene3D" id="3.90.70.10">
    <property type="entry name" value="Cysteine proteinases"/>
    <property type="match status" value="2"/>
</dbReference>
<feature type="compositionally biased region" description="Acidic residues" evidence="10">
    <location>
        <begin position="721"/>
        <end position="732"/>
    </location>
</feature>
<feature type="compositionally biased region" description="Low complexity" evidence="10">
    <location>
        <begin position="780"/>
        <end position="789"/>
    </location>
</feature>
<dbReference type="InterPro" id="IPR050164">
    <property type="entry name" value="Peptidase_C19"/>
</dbReference>
<protein>
    <recommendedName>
        <fullName evidence="4">ubiquitinyl hydrolase 1</fullName>
        <ecNumber evidence="4">3.4.19.12</ecNumber>
    </recommendedName>
</protein>
<dbReference type="EC" id="3.4.19.12" evidence="4"/>
<feature type="compositionally biased region" description="Gly residues" evidence="10">
    <location>
        <begin position="307"/>
        <end position="318"/>
    </location>
</feature>
<dbReference type="SUPFAM" id="SSF143791">
    <property type="entry name" value="DUSP-like"/>
    <property type="match status" value="1"/>
</dbReference>
<dbReference type="InParanoid" id="F2TXQ3"/>
<feature type="compositionally biased region" description="Basic residues" evidence="10">
    <location>
        <begin position="321"/>
        <end position="347"/>
    </location>
</feature>
<feature type="region of interest" description="Disordered" evidence="10">
    <location>
        <begin position="273"/>
        <end position="478"/>
    </location>
</feature>
<feature type="compositionally biased region" description="Acidic residues" evidence="10">
    <location>
        <begin position="398"/>
        <end position="412"/>
    </location>
</feature>
<keyword evidence="9" id="KW-0539">Nucleus</keyword>
<feature type="compositionally biased region" description="Low complexity" evidence="10">
    <location>
        <begin position="751"/>
        <end position="764"/>
    </location>
</feature>
<evidence type="ECO:0000256" key="2">
    <source>
        <dbReference type="ARBA" id="ARBA00004123"/>
    </source>
</evidence>
<dbReference type="GO" id="GO:0016579">
    <property type="term" value="P:protein deubiquitination"/>
    <property type="evidence" value="ECO:0007669"/>
    <property type="project" value="InterPro"/>
</dbReference>
<keyword evidence="8" id="KW-0788">Thiol protease</keyword>
<feature type="compositionally biased region" description="Acidic residues" evidence="10">
    <location>
        <begin position="20"/>
        <end position="31"/>
    </location>
</feature>
<dbReference type="GO" id="GO:0006508">
    <property type="term" value="P:proteolysis"/>
    <property type="evidence" value="ECO:0007669"/>
    <property type="project" value="UniProtKB-KW"/>
</dbReference>
<dbReference type="InterPro" id="IPR035927">
    <property type="entry name" value="DUSP-like_sf"/>
</dbReference>
<feature type="region of interest" description="Disordered" evidence="10">
    <location>
        <begin position="1440"/>
        <end position="1484"/>
    </location>
</feature>
<gene>
    <name evidence="12" type="ORF">PTSG_00869</name>
</gene>
<evidence type="ECO:0000256" key="4">
    <source>
        <dbReference type="ARBA" id="ARBA00012759"/>
    </source>
</evidence>
<feature type="compositionally biased region" description="Basic residues" evidence="10">
    <location>
        <begin position="421"/>
        <end position="432"/>
    </location>
</feature>
<feature type="compositionally biased region" description="Basic residues" evidence="10">
    <location>
        <begin position="377"/>
        <end position="392"/>
    </location>
</feature>
<dbReference type="PANTHER" id="PTHR24006">
    <property type="entry name" value="UBIQUITIN CARBOXYL-TERMINAL HYDROLASE"/>
    <property type="match status" value="1"/>
</dbReference>
<dbReference type="GO" id="GO:0004197">
    <property type="term" value="F:cysteine-type endopeptidase activity"/>
    <property type="evidence" value="ECO:0007669"/>
    <property type="project" value="InterPro"/>
</dbReference>
<feature type="compositionally biased region" description="Acidic residues" evidence="10">
    <location>
        <begin position="876"/>
        <end position="887"/>
    </location>
</feature>
<feature type="compositionally biased region" description="Acidic residues" evidence="10">
    <location>
        <begin position="363"/>
        <end position="373"/>
    </location>
</feature>
<dbReference type="EMBL" id="GL832956">
    <property type="protein sequence ID" value="EGD76162.1"/>
    <property type="molecule type" value="Genomic_DNA"/>
</dbReference>
<dbReference type="Pfam" id="PF00443">
    <property type="entry name" value="UCH"/>
    <property type="match status" value="1"/>
</dbReference>
<comment type="subcellular location">
    <subcellularLocation>
        <location evidence="2">Nucleus</location>
    </subcellularLocation>
</comment>
<keyword evidence="5" id="KW-0645">Protease</keyword>
<name>F2TXQ3_SALR5</name>
<evidence type="ECO:0000256" key="1">
    <source>
        <dbReference type="ARBA" id="ARBA00000707"/>
    </source>
</evidence>
<dbReference type="OrthoDB" id="289038at2759"/>
<dbReference type="PANTHER" id="PTHR24006:SF722">
    <property type="entry name" value="UBIQUITIN CARBOXYL-TERMINAL HYDROLASE 48"/>
    <property type="match status" value="1"/>
</dbReference>
<dbReference type="GO" id="GO:0005829">
    <property type="term" value="C:cytosol"/>
    <property type="evidence" value="ECO:0007669"/>
    <property type="project" value="TreeGrafter"/>
</dbReference>
<feature type="compositionally biased region" description="Pro residues" evidence="10">
    <location>
        <begin position="43"/>
        <end position="58"/>
    </location>
</feature>
<dbReference type="InterPro" id="IPR028889">
    <property type="entry name" value="USP"/>
</dbReference>